<evidence type="ECO:0000313" key="3">
    <source>
        <dbReference type="Proteomes" id="UP001177003"/>
    </source>
</evidence>
<evidence type="ECO:0000256" key="1">
    <source>
        <dbReference type="SAM" id="MobiDB-lite"/>
    </source>
</evidence>
<gene>
    <name evidence="2" type="ORF">LSALG_LOCUS6630</name>
</gene>
<feature type="compositionally biased region" description="Polar residues" evidence="1">
    <location>
        <begin position="415"/>
        <end position="441"/>
    </location>
</feature>
<dbReference type="Gene3D" id="3.40.50.300">
    <property type="entry name" value="P-loop containing nucleotide triphosphate hydrolases"/>
    <property type="match status" value="1"/>
</dbReference>
<dbReference type="EMBL" id="OX465086">
    <property type="protein sequence ID" value="CAI9266056.1"/>
    <property type="molecule type" value="Genomic_DNA"/>
</dbReference>
<name>A0AA35YBF9_LACSI</name>
<dbReference type="PANTHER" id="PTHR23274:SF51">
    <property type="entry name" value="OS03G0423850 PROTEIN"/>
    <property type="match status" value="1"/>
</dbReference>
<accession>A0AA35YBF9</accession>
<feature type="region of interest" description="Disordered" evidence="1">
    <location>
        <begin position="406"/>
        <end position="464"/>
    </location>
</feature>
<dbReference type="Gene3D" id="2.40.50.140">
    <property type="entry name" value="Nucleic acid-binding proteins"/>
    <property type="match status" value="1"/>
</dbReference>
<reference evidence="2" key="1">
    <citation type="submission" date="2023-04" db="EMBL/GenBank/DDBJ databases">
        <authorList>
            <person name="Vijverberg K."/>
            <person name="Xiong W."/>
            <person name="Schranz E."/>
        </authorList>
    </citation>
    <scope>NUCLEOTIDE SEQUENCE</scope>
</reference>
<dbReference type="PANTHER" id="PTHR23274">
    <property type="entry name" value="DNA HELICASE-RELATED"/>
    <property type="match status" value="1"/>
</dbReference>
<dbReference type="GO" id="GO:0006260">
    <property type="term" value="P:DNA replication"/>
    <property type="evidence" value="ECO:0007669"/>
    <property type="project" value="TreeGrafter"/>
</dbReference>
<evidence type="ECO:0000313" key="2">
    <source>
        <dbReference type="EMBL" id="CAI9266056.1"/>
    </source>
</evidence>
<keyword evidence="3" id="KW-1185">Reference proteome</keyword>
<evidence type="ECO:0008006" key="4">
    <source>
        <dbReference type="Google" id="ProtNLM"/>
    </source>
</evidence>
<dbReference type="InterPro" id="IPR027417">
    <property type="entry name" value="P-loop_NTPase"/>
</dbReference>
<proteinExistence type="predicted"/>
<dbReference type="CDD" id="cd18809">
    <property type="entry name" value="SF1_C_RecD"/>
    <property type="match status" value="1"/>
</dbReference>
<dbReference type="InterPro" id="IPR012340">
    <property type="entry name" value="NA-bd_OB-fold"/>
</dbReference>
<dbReference type="GO" id="GO:0005657">
    <property type="term" value="C:replication fork"/>
    <property type="evidence" value="ECO:0007669"/>
    <property type="project" value="TreeGrafter"/>
</dbReference>
<dbReference type="AlphaFoldDB" id="A0AA35YBF9"/>
<dbReference type="Proteomes" id="UP001177003">
    <property type="component" value="Chromosome 0"/>
</dbReference>
<organism evidence="2 3">
    <name type="scientific">Lactuca saligna</name>
    <name type="common">Willowleaf lettuce</name>
    <dbReference type="NCBI Taxonomy" id="75948"/>
    <lineage>
        <taxon>Eukaryota</taxon>
        <taxon>Viridiplantae</taxon>
        <taxon>Streptophyta</taxon>
        <taxon>Embryophyta</taxon>
        <taxon>Tracheophyta</taxon>
        <taxon>Spermatophyta</taxon>
        <taxon>Magnoliopsida</taxon>
        <taxon>eudicotyledons</taxon>
        <taxon>Gunneridae</taxon>
        <taxon>Pentapetalae</taxon>
        <taxon>asterids</taxon>
        <taxon>campanulids</taxon>
        <taxon>Asterales</taxon>
        <taxon>Asteraceae</taxon>
        <taxon>Cichorioideae</taxon>
        <taxon>Cichorieae</taxon>
        <taxon>Lactucinae</taxon>
        <taxon>Lactuca</taxon>
    </lineage>
</organism>
<sequence>MNPTEGLCNGTIRFCKNFNRNVIQAEIAIGDFAGKQVFIHRIPLEPRTGEEYTIPFKRMQFPIKRCFAMTINKAQGQTLDCVGVYLKEHVFSHGQLYVALSRARTIGNVKVVINQSQNEPRFRLSSYEHSWSLTKHTLVEPQPELSPPPLPCLFTFTPFSQMFKKKLLILTLWDSLNDNEGKAIEELTQNRPMIFAIKVKVTTFYGLSLSTTNGSSILINPPVKADLQLDNWFQQNNNEIKELLRKETYKDIDILLPHPEEEDIIPMAVAITRMENGKPTWVKGNLSFPHQDRSFTQTGCANCLKLIEADVSWTITSHILSRATINIDDGGGSICATISTIDIEKFIQFNPNSLREAEENGEEVHDKIAASIKSLSIVAFVRSYQTYHQQKPTKRFVIVKAYNPQQQNTHNQQQIETSNPPDPQSSTKTPSSMQTQKCSQHQIERSKGIETSTAAPTRPSKKMK</sequence>
<protein>
    <recommendedName>
        <fullName evidence="4">ATP-dependent DNA helicase</fullName>
    </recommendedName>
</protein>
<dbReference type="SUPFAM" id="SSF52540">
    <property type="entry name" value="P-loop containing nucleoside triphosphate hydrolases"/>
    <property type="match status" value="1"/>
</dbReference>